<comment type="subcellular location">
    <subcellularLocation>
        <location evidence="1 4">Bacterial flagellum basal body</location>
    </subcellularLocation>
</comment>
<keyword evidence="3 4" id="KW-0975">Bacterial flagellum</keyword>
<keyword evidence="5" id="KW-0282">Flagellum</keyword>
<keyword evidence="5" id="KW-0966">Cell projection</keyword>
<evidence type="ECO:0000313" key="5">
    <source>
        <dbReference type="EMBL" id="GGK37292.1"/>
    </source>
</evidence>
<name>A0A917Q9I2_9HYPH</name>
<sequence length="109" mass="10805">MSTNLFAANAYASVQGIAQGLDRGGGAAGRLGGAGGERPDFGAMVQGALGSVAEAGRAAEAQASAAAAGRADVVDVVTAVAESEAALNTLVAVRDRVIQAYEEIMRMPI</sequence>
<reference evidence="5 6" key="1">
    <citation type="journal article" date="2014" name="Int. J. Syst. Evol. Microbiol.">
        <title>Complete genome sequence of Corynebacterium casei LMG S-19264T (=DSM 44701T), isolated from a smear-ripened cheese.</title>
        <authorList>
            <consortium name="US DOE Joint Genome Institute (JGI-PGF)"/>
            <person name="Walter F."/>
            <person name="Albersmeier A."/>
            <person name="Kalinowski J."/>
            <person name="Ruckert C."/>
        </authorList>
    </citation>
    <scope>NUCLEOTIDE SEQUENCE [LARGE SCALE GENOMIC DNA]</scope>
    <source>
        <strain evidence="5 6">CGMCC 1.9161</strain>
    </source>
</reference>
<comment type="similarity">
    <text evidence="2 4">Belongs to the FliE family.</text>
</comment>
<dbReference type="EMBL" id="BMMF01000007">
    <property type="protein sequence ID" value="GGK37292.1"/>
    <property type="molecule type" value="Genomic_DNA"/>
</dbReference>
<comment type="caution">
    <text evidence="5">The sequence shown here is derived from an EMBL/GenBank/DDBJ whole genome shotgun (WGS) entry which is preliminary data.</text>
</comment>
<evidence type="ECO:0000313" key="6">
    <source>
        <dbReference type="Proteomes" id="UP000600449"/>
    </source>
</evidence>
<dbReference type="GO" id="GO:0003774">
    <property type="term" value="F:cytoskeletal motor activity"/>
    <property type="evidence" value="ECO:0007669"/>
    <property type="project" value="InterPro"/>
</dbReference>
<dbReference type="Proteomes" id="UP000600449">
    <property type="component" value="Unassembled WGS sequence"/>
</dbReference>
<keyword evidence="5" id="KW-0969">Cilium</keyword>
<organism evidence="5 6">
    <name type="scientific">Salinarimonas ramus</name>
    <dbReference type="NCBI Taxonomy" id="690164"/>
    <lineage>
        <taxon>Bacteria</taxon>
        <taxon>Pseudomonadati</taxon>
        <taxon>Pseudomonadota</taxon>
        <taxon>Alphaproteobacteria</taxon>
        <taxon>Hyphomicrobiales</taxon>
        <taxon>Salinarimonadaceae</taxon>
        <taxon>Salinarimonas</taxon>
    </lineage>
</organism>
<evidence type="ECO:0000256" key="3">
    <source>
        <dbReference type="ARBA" id="ARBA00023143"/>
    </source>
</evidence>
<dbReference type="InterPro" id="IPR001624">
    <property type="entry name" value="FliE"/>
</dbReference>
<evidence type="ECO:0000256" key="1">
    <source>
        <dbReference type="ARBA" id="ARBA00004117"/>
    </source>
</evidence>
<dbReference type="AlphaFoldDB" id="A0A917Q9I2"/>
<dbReference type="PANTHER" id="PTHR34653:SF1">
    <property type="entry name" value="FLAGELLAR HOOK-BASAL BODY COMPLEX PROTEIN FLIE"/>
    <property type="match status" value="1"/>
</dbReference>
<dbReference type="PANTHER" id="PTHR34653">
    <property type="match status" value="1"/>
</dbReference>
<accession>A0A917Q9I2</accession>
<evidence type="ECO:0000256" key="2">
    <source>
        <dbReference type="ARBA" id="ARBA00009272"/>
    </source>
</evidence>
<dbReference type="GO" id="GO:0009425">
    <property type="term" value="C:bacterial-type flagellum basal body"/>
    <property type="evidence" value="ECO:0007669"/>
    <property type="project" value="UniProtKB-SubCell"/>
</dbReference>
<evidence type="ECO:0000256" key="4">
    <source>
        <dbReference type="HAMAP-Rule" id="MF_00724"/>
    </source>
</evidence>
<keyword evidence="6" id="KW-1185">Reference proteome</keyword>
<proteinExistence type="inferred from homology"/>
<dbReference type="Pfam" id="PF02049">
    <property type="entry name" value="FliE"/>
    <property type="match status" value="1"/>
</dbReference>
<protein>
    <recommendedName>
        <fullName evidence="4">Flagellar hook-basal body complex protein FliE</fullName>
    </recommendedName>
</protein>
<dbReference type="GO" id="GO:0071973">
    <property type="term" value="P:bacterial-type flagellum-dependent cell motility"/>
    <property type="evidence" value="ECO:0007669"/>
    <property type="project" value="InterPro"/>
</dbReference>
<dbReference type="HAMAP" id="MF_00724">
    <property type="entry name" value="FliE"/>
    <property type="match status" value="1"/>
</dbReference>
<dbReference type="GO" id="GO:0005198">
    <property type="term" value="F:structural molecule activity"/>
    <property type="evidence" value="ECO:0007669"/>
    <property type="project" value="InterPro"/>
</dbReference>
<gene>
    <name evidence="4 5" type="primary">fliE</name>
    <name evidence="5" type="ORF">GCM10011322_25430</name>
</gene>
<dbReference type="RefSeq" id="WP_188913508.1">
    <property type="nucleotide sequence ID" value="NZ_BMMF01000007.1"/>
</dbReference>